<dbReference type="PROSITE" id="PS50893">
    <property type="entry name" value="ABC_TRANSPORTER_2"/>
    <property type="match status" value="1"/>
</dbReference>
<gene>
    <name evidence="6" type="ORF">GOQ27_02770</name>
</gene>
<dbReference type="CDD" id="cd03255">
    <property type="entry name" value="ABC_MJ0796_LolCDE_FtsE"/>
    <property type="match status" value="1"/>
</dbReference>
<sequence length="252" mass="28406">MKSIVLEGKSLCKTFTNGEVSANVIRNLDVEVYQGDFTVIMGTSGAGKSTLLYLLSGIDDITSGEMYLNEKRIDNLKENKMIDIRRNQIGFVFQEPNLIDDFSVYENIIITGYLGTKNRKEVHRNTDELLEKIDMIEHKNKYPSQLSGGQKQRVAIARSLINNPNIVFADEPTGALNAKQSKQALDLLSNINGSGQTILMVTHDLKAACRGNRILYIKDGKIDGELNLDQFMVDSLEEREKYIFDFIMSKGW</sequence>
<evidence type="ECO:0000256" key="2">
    <source>
        <dbReference type="ARBA" id="ARBA00022448"/>
    </source>
</evidence>
<evidence type="ECO:0000313" key="6">
    <source>
        <dbReference type="EMBL" id="MBS4537366.1"/>
    </source>
</evidence>
<evidence type="ECO:0000313" key="7">
    <source>
        <dbReference type="Proteomes" id="UP000724672"/>
    </source>
</evidence>
<dbReference type="GO" id="GO:0022857">
    <property type="term" value="F:transmembrane transporter activity"/>
    <property type="evidence" value="ECO:0007669"/>
    <property type="project" value="UniProtKB-ARBA"/>
</dbReference>
<evidence type="ECO:0000256" key="3">
    <source>
        <dbReference type="ARBA" id="ARBA00022741"/>
    </source>
</evidence>
<feature type="domain" description="ABC transporter" evidence="5">
    <location>
        <begin position="6"/>
        <end position="244"/>
    </location>
</feature>
<evidence type="ECO:0000259" key="5">
    <source>
        <dbReference type="PROSITE" id="PS50893"/>
    </source>
</evidence>
<dbReference type="AlphaFoldDB" id="A0A942Z5F2"/>
<keyword evidence="2" id="KW-0813">Transport</keyword>
<dbReference type="EMBL" id="WSFT01000016">
    <property type="protein sequence ID" value="MBS4537366.1"/>
    <property type="molecule type" value="Genomic_DNA"/>
</dbReference>
<proteinExistence type="inferred from homology"/>
<evidence type="ECO:0000256" key="4">
    <source>
        <dbReference type="ARBA" id="ARBA00022840"/>
    </source>
</evidence>
<name>A0A942Z5F2_9FIRM</name>
<dbReference type="SMART" id="SM00382">
    <property type="entry name" value="AAA"/>
    <property type="match status" value="1"/>
</dbReference>
<dbReference type="PROSITE" id="PS00211">
    <property type="entry name" value="ABC_TRANSPORTER_1"/>
    <property type="match status" value="1"/>
</dbReference>
<keyword evidence="3" id="KW-0547">Nucleotide-binding</keyword>
<reference evidence="6" key="1">
    <citation type="submission" date="2019-12" db="EMBL/GenBank/DDBJ databases">
        <title>Clostridiaceae gen. nov. sp. nov., isolated from sediment in Xinjiang, China.</title>
        <authorList>
            <person name="Zhang R."/>
        </authorList>
    </citation>
    <scope>NUCLEOTIDE SEQUENCE</scope>
    <source>
        <strain evidence="6">D2Q-11</strain>
    </source>
</reference>
<accession>A0A942Z5F2</accession>
<keyword evidence="7" id="KW-1185">Reference proteome</keyword>
<organism evidence="6 7">
    <name type="scientific">Anaeromonas frigoriresistens</name>
    <dbReference type="NCBI Taxonomy" id="2683708"/>
    <lineage>
        <taxon>Bacteria</taxon>
        <taxon>Bacillati</taxon>
        <taxon>Bacillota</taxon>
        <taxon>Tissierellia</taxon>
        <taxon>Tissierellales</taxon>
        <taxon>Thermohalobacteraceae</taxon>
        <taxon>Anaeromonas</taxon>
    </lineage>
</organism>
<dbReference type="FunFam" id="3.40.50.300:FF:000032">
    <property type="entry name" value="Export ABC transporter ATP-binding protein"/>
    <property type="match status" value="1"/>
</dbReference>
<comment type="caution">
    <text evidence="6">The sequence shown here is derived from an EMBL/GenBank/DDBJ whole genome shotgun (WGS) entry which is preliminary data.</text>
</comment>
<dbReference type="InterPro" id="IPR017911">
    <property type="entry name" value="MacB-like_ATP-bd"/>
</dbReference>
<dbReference type="Pfam" id="PF00005">
    <property type="entry name" value="ABC_tran"/>
    <property type="match status" value="1"/>
</dbReference>
<dbReference type="Gene3D" id="3.40.50.300">
    <property type="entry name" value="P-loop containing nucleotide triphosphate hydrolases"/>
    <property type="match status" value="1"/>
</dbReference>
<keyword evidence="4 6" id="KW-0067">ATP-binding</keyword>
<dbReference type="InterPro" id="IPR003439">
    <property type="entry name" value="ABC_transporter-like_ATP-bd"/>
</dbReference>
<dbReference type="PANTHER" id="PTHR42798">
    <property type="entry name" value="LIPOPROTEIN-RELEASING SYSTEM ATP-BINDING PROTEIN LOLD"/>
    <property type="match status" value="1"/>
</dbReference>
<comment type="similarity">
    <text evidence="1">Belongs to the ABC transporter superfamily.</text>
</comment>
<evidence type="ECO:0000256" key="1">
    <source>
        <dbReference type="ARBA" id="ARBA00005417"/>
    </source>
</evidence>
<dbReference type="InterPro" id="IPR027417">
    <property type="entry name" value="P-loop_NTPase"/>
</dbReference>
<dbReference type="SUPFAM" id="SSF52540">
    <property type="entry name" value="P-loop containing nucleoside triphosphate hydrolases"/>
    <property type="match status" value="1"/>
</dbReference>
<dbReference type="GO" id="GO:0016887">
    <property type="term" value="F:ATP hydrolysis activity"/>
    <property type="evidence" value="ECO:0007669"/>
    <property type="project" value="InterPro"/>
</dbReference>
<protein>
    <submittedName>
        <fullName evidence="6">ABC transporter ATP-binding protein</fullName>
    </submittedName>
</protein>
<dbReference type="InterPro" id="IPR003593">
    <property type="entry name" value="AAA+_ATPase"/>
</dbReference>
<dbReference type="Proteomes" id="UP000724672">
    <property type="component" value="Unassembled WGS sequence"/>
</dbReference>
<dbReference type="RefSeq" id="WP_203365297.1">
    <property type="nucleotide sequence ID" value="NZ_WSFT01000016.1"/>
</dbReference>
<dbReference type="GO" id="GO:0098796">
    <property type="term" value="C:membrane protein complex"/>
    <property type="evidence" value="ECO:0007669"/>
    <property type="project" value="UniProtKB-ARBA"/>
</dbReference>
<dbReference type="GO" id="GO:0005524">
    <property type="term" value="F:ATP binding"/>
    <property type="evidence" value="ECO:0007669"/>
    <property type="project" value="UniProtKB-KW"/>
</dbReference>
<dbReference type="InterPro" id="IPR017871">
    <property type="entry name" value="ABC_transporter-like_CS"/>
</dbReference>
<dbReference type="PANTHER" id="PTHR42798:SF7">
    <property type="entry name" value="ALPHA-D-RIBOSE 1-METHYLPHOSPHONATE 5-TRIPHOSPHATE SYNTHASE SUBUNIT PHNL"/>
    <property type="match status" value="1"/>
</dbReference>